<dbReference type="AlphaFoldDB" id="A0A9P6G398"/>
<sequence>MDLCSWSMSGVSHKVIFLPTESPNNRRGLLKPLKDLQKLRPDSEDIFMDDKWRKYLDRPMVKSDKKVDFEIVCYKEFYENYRYGTSVRGPNFKDRKGRDVCLRDVKKNKGIIRTRTFNITDFEAAFMQLVMLHWPTRADVDKWIDPNSDIKSYRHFAIAVLGRERIIKLAPHLSSVLDDSYSDLTMADLRSQDQIPDPELELDPLYLTEDQLTAFNCIKDRIENVSNTSRPCQMLITGAAGTGKSTLLKISQSLTLPKAAVSLRNVFTSGQVYVAMSRVRSRNDLYIIDMDLKKIAEVANCVKSRLSKLREESRCIEDEILDTIDDEIGLQSGPISDILKY</sequence>
<dbReference type="Proteomes" id="UP000780801">
    <property type="component" value="Unassembled WGS sequence"/>
</dbReference>
<evidence type="ECO:0000313" key="3">
    <source>
        <dbReference type="Proteomes" id="UP000780801"/>
    </source>
</evidence>
<dbReference type="PANTHER" id="PTHR47642">
    <property type="entry name" value="ATP-DEPENDENT DNA HELICASE"/>
    <property type="match status" value="1"/>
</dbReference>
<proteinExistence type="predicted"/>
<reference evidence="2" key="1">
    <citation type="journal article" date="2020" name="Fungal Divers.">
        <title>Resolving the Mortierellaceae phylogeny through synthesis of multi-gene phylogenetics and phylogenomics.</title>
        <authorList>
            <person name="Vandepol N."/>
            <person name="Liber J."/>
            <person name="Desiro A."/>
            <person name="Na H."/>
            <person name="Kennedy M."/>
            <person name="Barry K."/>
            <person name="Grigoriev I.V."/>
            <person name="Miller A.N."/>
            <person name="O'Donnell K."/>
            <person name="Stajich J.E."/>
            <person name="Bonito G."/>
        </authorList>
    </citation>
    <scope>NUCLEOTIDE SEQUENCE</scope>
    <source>
        <strain evidence="2">KOD1015</strain>
    </source>
</reference>
<keyword evidence="1" id="KW-0175">Coiled coil</keyword>
<dbReference type="SUPFAM" id="SSF52540">
    <property type="entry name" value="P-loop containing nucleoside triphosphate hydrolases"/>
    <property type="match status" value="1"/>
</dbReference>
<gene>
    <name evidence="2" type="ORF">BGW38_006687</name>
</gene>
<dbReference type="EMBL" id="JAABOA010000043">
    <property type="protein sequence ID" value="KAF9586339.1"/>
    <property type="molecule type" value="Genomic_DNA"/>
</dbReference>
<name>A0A9P6G398_9FUNG</name>
<dbReference type="InterPro" id="IPR051055">
    <property type="entry name" value="PIF1_helicase"/>
</dbReference>
<protein>
    <recommendedName>
        <fullName evidence="4">ATP-dependent DNA helicase</fullName>
    </recommendedName>
</protein>
<dbReference type="OrthoDB" id="2402177at2759"/>
<dbReference type="PANTHER" id="PTHR47642:SF5">
    <property type="entry name" value="ATP-DEPENDENT DNA HELICASE"/>
    <property type="match status" value="1"/>
</dbReference>
<keyword evidence="3" id="KW-1185">Reference proteome</keyword>
<organism evidence="2 3">
    <name type="scientific">Lunasporangiospora selenospora</name>
    <dbReference type="NCBI Taxonomy" id="979761"/>
    <lineage>
        <taxon>Eukaryota</taxon>
        <taxon>Fungi</taxon>
        <taxon>Fungi incertae sedis</taxon>
        <taxon>Mucoromycota</taxon>
        <taxon>Mortierellomycotina</taxon>
        <taxon>Mortierellomycetes</taxon>
        <taxon>Mortierellales</taxon>
        <taxon>Mortierellaceae</taxon>
        <taxon>Lunasporangiospora</taxon>
    </lineage>
</organism>
<evidence type="ECO:0008006" key="4">
    <source>
        <dbReference type="Google" id="ProtNLM"/>
    </source>
</evidence>
<evidence type="ECO:0000256" key="1">
    <source>
        <dbReference type="SAM" id="Coils"/>
    </source>
</evidence>
<feature type="coiled-coil region" evidence="1">
    <location>
        <begin position="292"/>
        <end position="319"/>
    </location>
</feature>
<dbReference type="InterPro" id="IPR027417">
    <property type="entry name" value="P-loop_NTPase"/>
</dbReference>
<accession>A0A9P6G398</accession>
<evidence type="ECO:0000313" key="2">
    <source>
        <dbReference type="EMBL" id="KAF9586339.1"/>
    </source>
</evidence>
<comment type="caution">
    <text evidence="2">The sequence shown here is derived from an EMBL/GenBank/DDBJ whole genome shotgun (WGS) entry which is preliminary data.</text>
</comment>